<dbReference type="InterPro" id="IPR033136">
    <property type="entry name" value="DNA_ligase_CS"/>
</dbReference>
<feature type="binding site" evidence="14">
    <location>
        <position position="373"/>
    </location>
    <ligand>
        <name>NAD(+)</name>
        <dbReference type="ChEBI" id="CHEBI:57540"/>
    </ligand>
</feature>
<evidence type="ECO:0000256" key="10">
    <source>
        <dbReference type="ARBA" id="ARBA00023027"/>
    </source>
</evidence>
<dbReference type="Proteomes" id="UP000177649">
    <property type="component" value="Unassembled WGS sequence"/>
</dbReference>
<dbReference type="GO" id="GO:0003677">
    <property type="term" value="F:DNA binding"/>
    <property type="evidence" value="ECO:0007669"/>
    <property type="project" value="InterPro"/>
</dbReference>
<keyword evidence="5 14" id="KW-0235">DNA replication</keyword>
<dbReference type="NCBIfam" id="TIGR00575">
    <property type="entry name" value="dnlj"/>
    <property type="match status" value="1"/>
</dbReference>
<dbReference type="InterPro" id="IPR013839">
    <property type="entry name" value="DNAligase_adenylation"/>
</dbReference>
<dbReference type="InterPro" id="IPR004150">
    <property type="entry name" value="NAD_DNA_ligase_OB"/>
</dbReference>
<proteinExistence type="inferred from homology"/>
<dbReference type="GO" id="GO:0005829">
    <property type="term" value="C:cytosol"/>
    <property type="evidence" value="ECO:0007669"/>
    <property type="project" value="TreeGrafter"/>
</dbReference>
<feature type="binding site" evidence="14">
    <location>
        <position position="181"/>
    </location>
    <ligand>
        <name>NAD(+)</name>
        <dbReference type="ChEBI" id="CHEBI:57540"/>
    </ligand>
</feature>
<dbReference type="PROSITE" id="PS01056">
    <property type="entry name" value="DNA_LIGASE_N2"/>
    <property type="match status" value="1"/>
</dbReference>
<dbReference type="SMART" id="SM00292">
    <property type="entry name" value="BRCT"/>
    <property type="match status" value="1"/>
</dbReference>
<feature type="binding site" evidence="14">
    <location>
        <position position="467"/>
    </location>
    <ligand>
        <name>Zn(2+)</name>
        <dbReference type="ChEBI" id="CHEBI:29105"/>
    </ligand>
</feature>
<feature type="binding site" evidence="14">
    <location>
        <position position="490"/>
    </location>
    <ligand>
        <name>Zn(2+)</name>
        <dbReference type="ChEBI" id="CHEBI:29105"/>
    </ligand>
</feature>
<dbReference type="InterPro" id="IPR041663">
    <property type="entry name" value="DisA/LigA_HHH"/>
</dbReference>
<dbReference type="SUPFAM" id="SSF47781">
    <property type="entry name" value="RuvA domain 2-like"/>
    <property type="match status" value="1"/>
</dbReference>
<comment type="caution">
    <text evidence="16">The sequence shown here is derived from an EMBL/GenBank/DDBJ whole genome shotgun (WGS) entry which is preliminary data.</text>
</comment>
<dbReference type="Gene3D" id="2.40.50.140">
    <property type="entry name" value="Nucleic acid-binding proteins"/>
    <property type="match status" value="1"/>
</dbReference>
<feature type="binding site" evidence="14">
    <location>
        <position position="124"/>
    </location>
    <ligand>
        <name>NAD(+)</name>
        <dbReference type="ChEBI" id="CHEBI:57540"/>
    </ligand>
</feature>
<feature type="binding site" evidence="14">
    <location>
        <position position="147"/>
    </location>
    <ligand>
        <name>NAD(+)</name>
        <dbReference type="ChEBI" id="CHEBI:57540"/>
    </ligand>
</feature>
<dbReference type="GO" id="GO:0006260">
    <property type="term" value="P:DNA replication"/>
    <property type="evidence" value="ECO:0007669"/>
    <property type="project" value="UniProtKB-KW"/>
</dbReference>
<dbReference type="Gene3D" id="3.30.470.30">
    <property type="entry name" value="DNA ligase/mRNA capping enzyme"/>
    <property type="match status" value="1"/>
</dbReference>
<feature type="active site" description="N6-AMP-lysine intermediate" evidence="14">
    <location>
        <position position="126"/>
    </location>
</feature>
<evidence type="ECO:0000259" key="15">
    <source>
        <dbReference type="PROSITE" id="PS50172"/>
    </source>
</evidence>
<keyword evidence="9 14" id="KW-0460">Magnesium</keyword>
<keyword evidence="11 14" id="KW-0234">DNA repair</keyword>
<evidence type="ECO:0000256" key="11">
    <source>
        <dbReference type="ARBA" id="ARBA00023204"/>
    </source>
</evidence>
<comment type="cofactor">
    <cofactor evidence="14">
        <name>Mg(2+)</name>
        <dbReference type="ChEBI" id="CHEBI:18420"/>
    </cofactor>
    <cofactor evidence="14">
        <name>Mn(2+)</name>
        <dbReference type="ChEBI" id="CHEBI:29035"/>
    </cofactor>
</comment>
<dbReference type="Pfam" id="PF03119">
    <property type="entry name" value="DNA_ligase_ZBD"/>
    <property type="match status" value="1"/>
</dbReference>
<evidence type="ECO:0000256" key="6">
    <source>
        <dbReference type="ARBA" id="ARBA00022723"/>
    </source>
</evidence>
<dbReference type="PROSITE" id="PS50172">
    <property type="entry name" value="BRCT"/>
    <property type="match status" value="1"/>
</dbReference>
<keyword evidence="7 14" id="KW-0227">DNA damage</keyword>
<dbReference type="Gene3D" id="1.10.287.610">
    <property type="entry name" value="Helix hairpin bin"/>
    <property type="match status" value="1"/>
</dbReference>
<comment type="function">
    <text evidence="1 14">DNA ligase that catalyzes the formation of phosphodiester linkages between 5'-phosphoryl and 3'-hydroxyl groups in double-stranded DNA using NAD as a coenzyme and as the energy source for the reaction. It is essential for DNA replication and repair of damaged DNA.</text>
</comment>
<dbReference type="CDD" id="cd00114">
    <property type="entry name" value="LIGANc"/>
    <property type="match status" value="1"/>
</dbReference>
<dbReference type="InterPro" id="IPR010994">
    <property type="entry name" value="RuvA_2-like"/>
</dbReference>
<dbReference type="PIRSF" id="PIRSF001604">
    <property type="entry name" value="LigA"/>
    <property type="match status" value="1"/>
</dbReference>
<evidence type="ECO:0000313" key="17">
    <source>
        <dbReference type="Proteomes" id="UP000177649"/>
    </source>
</evidence>
<evidence type="ECO:0000256" key="14">
    <source>
        <dbReference type="HAMAP-Rule" id="MF_01588"/>
    </source>
</evidence>
<dbReference type="Gene3D" id="6.20.10.30">
    <property type="match status" value="1"/>
</dbReference>
<evidence type="ECO:0000256" key="8">
    <source>
        <dbReference type="ARBA" id="ARBA00022833"/>
    </source>
</evidence>
<evidence type="ECO:0000313" key="16">
    <source>
        <dbReference type="EMBL" id="OHA54520.1"/>
    </source>
</evidence>
<dbReference type="PANTHER" id="PTHR23389:SF9">
    <property type="entry name" value="DNA LIGASE"/>
    <property type="match status" value="1"/>
</dbReference>
<dbReference type="SUPFAM" id="SSF50249">
    <property type="entry name" value="Nucleic acid-binding proteins"/>
    <property type="match status" value="1"/>
</dbReference>
<keyword evidence="14" id="KW-0464">Manganese</keyword>
<dbReference type="Pfam" id="PF00533">
    <property type="entry name" value="BRCT"/>
    <property type="match status" value="1"/>
</dbReference>
<keyword evidence="4 14" id="KW-0436">Ligase</keyword>
<evidence type="ECO:0000256" key="2">
    <source>
        <dbReference type="ARBA" id="ARBA00012722"/>
    </source>
</evidence>
<dbReference type="SMART" id="SM00532">
    <property type="entry name" value="LIGANc"/>
    <property type="match status" value="1"/>
</dbReference>
<evidence type="ECO:0000256" key="9">
    <source>
        <dbReference type="ARBA" id="ARBA00022842"/>
    </source>
</evidence>
<evidence type="ECO:0000256" key="4">
    <source>
        <dbReference type="ARBA" id="ARBA00022598"/>
    </source>
</evidence>
<dbReference type="FunFam" id="1.10.150.20:FF:000007">
    <property type="entry name" value="DNA ligase"/>
    <property type="match status" value="1"/>
</dbReference>
<dbReference type="InterPro" id="IPR003583">
    <property type="entry name" value="Hlx-hairpin-Hlx_DNA-bd_motif"/>
</dbReference>
<dbReference type="CDD" id="cd17748">
    <property type="entry name" value="BRCT_DNA_ligase_like"/>
    <property type="match status" value="1"/>
</dbReference>
<dbReference type="Pfam" id="PF01653">
    <property type="entry name" value="DNA_ligase_aden"/>
    <property type="match status" value="2"/>
</dbReference>
<feature type="domain" description="BRCT" evidence="15">
    <location>
        <begin position="649"/>
        <end position="726"/>
    </location>
</feature>
<dbReference type="GO" id="GO:0006281">
    <property type="term" value="P:DNA repair"/>
    <property type="evidence" value="ECO:0007669"/>
    <property type="project" value="UniProtKB-KW"/>
</dbReference>
<feature type="binding site" evidence="14">
    <location>
        <position position="349"/>
    </location>
    <ligand>
        <name>NAD(+)</name>
        <dbReference type="ChEBI" id="CHEBI:57540"/>
    </ligand>
</feature>
<reference evidence="16 17" key="1">
    <citation type="journal article" date="2016" name="Nat. Commun.">
        <title>Thousands of microbial genomes shed light on interconnected biogeochemical processes in an aquifer system.</title>
        <authorList>
            <person name="Anantharaman K."/>
            <person name="Brown C.T."/>
            <person name="Hug L.A."/>
            <person name="Sharon I."/>
            <person name="Castelle C.J."/>
            <person name="Probst A.J."/>
            <person name="Thomas B.C."/>
            <person name="Singh A."/>
            <person name="Wilkins M.J."/>
            <person name="Karaoz U."/>
            <person name="Brodie E.L."/>
            <person name="Williams K.H."/>
            <person name="Hubbard S.S."/>
            <person name="Banfield J.F."/>
        </authorList>
    </citation>
    <scope>NUCLEOTIDE SEQUENCE [LARGE SCALE GENOMIC DNA]</scope>
</reference>
<evidence type="ECO:0000256" key="3">
    <source>
        <dbReference type="ARBA" id="ARBA00013308"/>
    </source>
</evidence>
<dbReference type="InterPro" id="IPR001679">
    <property type="entry name" value="DNA_ligase"/>
</dbReference>
<sequence length="726" mass="81704">MTTGDIKTRIEKLKETINRHRYLYHVLDRQEISDAALDSLKHELTELEKQYPQYASPDSPTQRIGGKPLDKFAKVVHKVRQWSFADAFTEEEIKEFDERVKRMLAKKPPSTSDVEGGKTEYVCELKIDGFKIVLTYENGILRTAATRGDGATGEDVTQNIKTIESIPLKLERPINIVAEGEIWMSRREFEKLNVKQKEKGEPPFANPRNAAAGSIRQLDSSAAASRKLDSYIYDIAMIEKQEKKPFSDESPVVSEREKMVSSPVFVLKERGGNVSFSLSGDEGESSKTDISSSFPETQIKELELLKKLGFKVNKNYKLCRDINEVIAYWKEWQKKKDKEDYWIDGVAVKLNRRDWQEQLGYTGKAPRFAIAFKFPAEQATTVVKNIVTQVGRTGVLTPVAHLAPVLVAGSVVSRATLHNDSEIKRLGLKIGDTVVIQKAGDVIPEVARVLKEMRTGKEKEFKMPETCPVCGGKLAREKDSPIIRCANKNCSVKHRRSLYYFVSKKAMNIEGLGPKIIDAFLDNGLIWDAADIYDLKEGDLEPLERFGEKSAKNIVNAINEKKETTLPRFLTALGIFHIGEETAELLAKSAKSVKTLSGMSAEELQKIDGIGPKVAESVFDWFKDKRNRELLERLLKRIKIIFPGKSPLLKNSKIKGKIFVLTGTMENISRGKAKEEIKLRGGQVSEFVSRKTDFAVVGAEPGSKYDKAKKLGVKIIDEKEFLKLLE</sequence>
<dbReference type="PANTHER" id="PTHR23389">
    <property type="entry name" value="CHROMOSOME TRANSMISSION FIDELITY FACTOR 18"/>
    <property type="match status" value="1"/>
</dbReference>
<dbReference type="FunFam" id="2.40.50.140:FF:000012">
    <property type="entry name" value="DNA ligase"/>
    <property type="match status" value="1"/>
</dbReference>
<dbReference type="NCBIfam" id="NF005932">
    <property type="entry name" value="PRK07956.1"/>
    <property type="match status" value="1"/>
</dbReference>
<comment type="similarity">
    <text evidence="13 14">Belongs to the NAD-dependent DNA ligase family. LigA subfamily.</text>
</comment>
<keyword evidence="8 14" id="KW-0862">Zinc</keyword>
<evidence type="ECO:0000256" key="1">
    <source>
        <dbReference type="ARBA" id="ARBA00004067"/>
    </source>
</evidence>
<comment type="caution">
    <text evidence="14">Lacks conserved residue(s) required for the propagation of feature annotation.</text>
</comment>
<gene>
    <name evidence="14" type="primary">ligA</name>
    <name evidence="16" type="ORF">A2Z62_00565</name>
</gene>
<dbReference type="GO" id="GO:0046872">
    <property type="term" value="F:metal ion binding"/>
    <property type="evidence" value="ECO:0007669"/>
    <property type="project" value="UniProtKB-KW"/>
</dbReference>
<name>A0A1G2Q1S6_9BACT</name>
<dbReference type="InterPro" id="IPR012340">
    <property type="entry name" value="NA-bd_OB-fold"/>
</dbReference>
<dbReference type="Pfam" id="PF14520">
    <property type="entry name" value="HHH_5"/>
    <property type="match status" value="1"/>
</dbReference>
<dbReference type="InterPro" id="IPR001357">
    <property type="entry name" value="BRCT_dom"/>
</dbReference>
<organism evidence="16 17">
    <name type="scientific">Candidatus Terrybacteria bacterium RIFCSPLOWO2_02_42_20</name>
    <dbReference type="NCBI Taxonomy" id="1802370"/>
    <lineage>
        <taxon>Bacteria</taxon>
        <taxon>Candidatus Terryibacteriota</taxon>
    </lineage>
</organism>
<dbReference type="HAMAP" id="MF_01588">
    <property type="entry name" value="DNA_ligase_A"/>
    <property type="match status" value="1"/>
</dbReference>
<dbReference type="Gene3D" id="1.10.150.20">
    <property type="entry name" value="5' to 3' exonuclease, C-terminal subdomain"/>
    <property type="match status" value="2"/>
</dbReference>
<dbReference type="SUPFAM" id="SSF52113">
    <property type="entry name" value="BRCT domain"/>
    <property type="match status" value="1"/>
</dbReference>
<dbReference type="SUPFAM" id="SSF56091">
    <property type="entry name" value="DNA ligase/mRNA capping enzyme, catalytic domain"/>
    <property type="match status" value="2"/>
</dbReference>
<dbReference type="Gene3D" id="3.40.50.10190">
    <property type="entry name" value="BRCT domain"/>
    <property type="match status" value="1"/>
</dbReference>
<evidence type="ECO:0000256" key="13">
    <source>
        <dbReference type="ARBA" id="ARBA00060881"/>
    </source>
</evidence>
<dbReference type="STRING" id="1802370.A2Z62_00565"/>
<dbReference type="SMART" id="SM00278">
    <property type="entry name" value="HhH1"/>
    <property type="match status" value="4"/>
</dbReference>
<feature type="binding site" evidence="14">
    <location>
        <position position="485"/>
    </location>
    <ligand>
        <name>Zn(2+)</name>
        <dbReference type="ChEBI" id="CHEBI:29105"/>
    </ligand>
</feature>
<evidence type="ECO:0000256" key="5">
    <source>
        <dbReference type="ARBA" id="ARBA00022705"/>
    </source>
</evidence>
<evidence type="ECO:0000256" key="7">
    <source>
        <dbReference type="ARBA" id="ARBA00022763"/>
    </source>
</evidence>
<dbReference type="InterPro" id="IPR004149">
    <property type="entry name" value="Znf_DNAligase_C4"/>
</dbReference>
<dbReference type="GO" id="GO:0003911">
    <property type="term" value="F:DNA ligase (NAD+) activity"/>
    <property type="evidence" value="ECO:0007669"/>
    <property type="project" value="UniProtKB-UniRule"/>
</dbReference>
<dbReference type="Pfam" id="PF12826">
    <property type="entry name" value="HHH_2"/>
    <property type="match status" value="1"/>
</dbReference>
<dbReference type="AlphaFoldDB" id="A0A1G2Q1S6"/>
<feature type="binding site" evidence="14">
    <location>
        <begin position="83"/>
        <end position="84"/>
    </location>
    <ligand>
        <name>NAD(+)</name>
        <dbReference type="ChEBI" id="CHEBI:57540"/>
    </ligand>
</feature>
<dbReference type="EMBL" id="MHTA01000009">
    <property type="protein sequence ID" value="OHA54520.1"/>
    <property type="molecule type" value="Genomic_DNA"/>
</dbReference>
<accession>A0A1G2Q1S6</accession>
<keyword evidence="10 14" id="KW-0520">NAD</keyword>
<feature type="binding site" evidence="14">
    <location>
        <position position="470"/>
    </location>
    <ligand>
        <name>Zn(2+)</name>
        <dbReference type="ChEBI" id="CHEBI:29105"/>
    </ligand>
</feature>
<evidence type="ECO:0000256" key="12">
    <source>
        <dbReference type="ARBA" id="ARBA00034005"/>
    </source>
</evidence>
<dbReference type="Pfam" id="PF03120">
    <property type="entry name" value="OB_DNA_ligase"/>
    <property type="match status" value="1"/>
</dbReference>
<comment type="catalytic activity">
    <reaction evidence="12 14">
        <text>NAD(+) + (deoxyribonucleotide)n-3'-hydroxyl + 5'-phospho-(deoxyribonucleotide)m = (deoxyribonucleotide)n+m + AMP + beta-nicotinamide D-nucleotide.</text>
        <dbReference type="EC" id="6.5.1.2"/>
    </reaction>
</comment>
<dbReference type="InterPro" id="IPR036420">
    <property type="entry name" value="BRCT_dom_sf"/>
</dbReference>
<protein>
    <recommendedName>
        <fullName evidence="3 14">DNA ligase</fullName>
        <ecNumber evidence="2 14">6.5.1.2</ecNumber>
    </recommendedName>
    <alternativeName>
        <fullName evidence="14">Polydeoxyribonucleotide synthase [NAD(+)]</fullName>
    </alternativeName>
</protein>
<dbReference type="EC" id="6.5.1.2" evidence="2 14"/>
<dbReference type="InterPro" id="IPR013840">
    <property type="entry name" value="DNAligase_N"/>
</dbReference>
<keyword evidence="6 14" id="KW-0479">Metal-binding</keyword>